<dbReference type="EMBL" id="JARJLG010000002">
    <property type="protein sequence ID" value="KAJ7783994.1"/>
    <property type="molecule type" value="Genomic_DNA"/>
</dbReference>
<comment type="caution">
    <text evidence="1">The sequence shown here is derived from an EMBL/GenBank/DDBJ whole genome shotgun (WGS) entry which is preliminary data.</text>
</comment>
<dbReference type="InterPro" id="IPR011009">
    <property type="entry name" value="Kinase-like_dom_sf"/>
</dbReference>
<evidence type="ECO:0000313" key="2">
    <source>
        <dbReference type="Proteomes" id="UP001215280"/>
    </source>
</evidence>
<sequence length="414" mass="46796">MHPRLLCSGLVLQRALSLIRNHSAPALASSRRPAHRQLTGAVVTMEDLMKYVAEGPPTAYQPGTILSARPHTPPLPPNFHYTFAQGELEVEMALLHESDPLELCLKHPPTRGRLRAGPVQQLKILDHIKVSTPALSQIVKVEPLPETGGEQRKPRGWPRSPPAAGIAAKLYDPRYVFRHRHPDYADGARAYEHLDPVHALYGGVSVFPGLSYRPPLYGRWPDVFANCNADYAHEARAYKYLRPLYGSVVPHFYGAFAVDVPLPDDPARTRPVQAILYEYIPGVVLASIKRSEYTRWQRQAIMSAILDADSKLWQLDVTQRDMHPRNVILVDAGSRKRGSGTVPADIRLIDFGRADCGQRAKKDGGYQPTVEPEPSAQVIQRWLDGRVRDFDWLIDWPWDLWLLDEYWSTRSRVR</sequence>
<reference evidence="1" key="1">
    <citation type="submission" date="2023-03" db="EMBL/GenBank/DDBJ databases">
        <title>Massive genome expansion in bonnet fungi (Mycena s.s.) driven by repeated elements and novel gene families across ecological guilds.</title>
        <authorList>
            <consortium name="Lawrence Berkeley National Laboratory"/>
            <person name="Harder C.B."/>
            <person name="Miyauchi S."/>
            <person name="Viragh M."/>
            <person name="Kuo A."/>
            <person name="Thoen E."/>
            <person name="Andreopoulos B."/>
            <person name="Lu D."/>
            <person name="Skrede I."/>
            <person name="Drula E."/>
            <person name="Henrissat B."/>
            <person name="Morin E."/>
            <person name="Kohler A."/>
            <person name="Barry K."/>
            <person name="LaButti K."/>
            <person name="Morin E."/>
            <person name="Salamov A."/>
            <person name="Lipzen A."/>
            <person name="Mereny Z."/>
            <person name="Hegedus B."/>
            <person name="Baldrian P."/>
            <person name="Stursova M."/>
            <person name="Weitz H."/>
            <person name="Taylor A."/>
            <person name="Grigoriev I.V."/>
            <person name="Nagy L.G."/>
            <person name="Martin F."/>
            <person name="Kauserud H."/>
        </authorList>
    </citation>
    <scope>NUCLEOTIDE SEQUENCE</scope>
    <source>
        <strain evidence="1">CBHHK188m</strain>
    </source>
</reference>
<dbReference type="AlphaFoldDB" id="A0AAD7P1H3"/>
<name>A0AAD7P1H3_9AGAR</name>
<keyword evidence="2" id="KW-1185">Reference proteome</keyword>
<proteinExistence type="predicted"/>
<organism evidence="1 2">
    <name type="scientific">Mycena maculata</name>
    <dbReference type="NCBI Taxonomy" id="230809"/>
    <lineage>
        <taxon>Eukaryota</taxon>
        <taxon>Fungi</taxon>
        <taxon>Dikarya</taxon>
        <taxon>Basidiomycota</taxon>
        <taxon>Agaricomycotina</taxon>
        <taxon>Agaricomycetes</taxon>
        <taxon>Agaricomycetidae</taxon>
        <taxon>Agaricales</taxon>
        <taxon>Marasmiineae</taxon>
        <taxon>Mycenaceae</taxon>
        <taxon>Mycena</taxon>
    </lineage>
</organism>
<protein>
    <recommendedName>
        <fullName evidence="3">Protein kinase domain-containing protein</fullName>
    </recommendedName>
</protein>
<dbReference type="SUPFAM" id="SSF56112">
    <property type="entry name" value="Protein kinase-like (PK-like)"/>
    <property type="match status" value="1"/>
</dbReference>
<dbReference type="Proteomes" id="UP001215280">
    <property type="component" value="Unassembled WGS sequence"/>
</dbReference>
<gene>
    <name evidence="1" type="ORF">DFH07DRAFT_210692</name>
</gene>
<evidence type="ECO:0008006" key="3">
    <source>
        <dbReference type="Google" id="ProtNLM"/>
    </source>
</evidence>
<accession>A0AAD7P1H3</accession>
<evidence type="ECO:0000313" key="1">
    <source>
        <dbReference type="EMBL" id="KAJ7783994.1"/>
    </source>
</evidence>